<keyword evidence="6 7" id="KW-0694">RNA-binding</keyword>
<dbReference type="InterPro" id="IPR023165">
    <property type="entry name" value="rRNA_Ade_diMease-like_C"/>
</dbReference>
<gene>
    <name evidence="7 10" type="primary">rsmA</name>
    <name evidence="7" type="synonym">ksgA</name>
    <name evidence="10" type="ORF">ABNN70_03600</name>
</gene>
<protein>
    <recommendedName>
        <fullName evidence="7">Ribosomal RNA small subunit methyltransferase A</fullName>
        <ecNumber evidence="7">2.1.1.182</ecNumber>
    </recommendedName>
    <alternativeName>
        <fullName evidence="7">16S rRNA (adenine(1518)-N(6)/adenine(1519)-N(6))-dimethyltransferase</fullName>
    </alternativeName>
    <alternativeName>
        <fullName evidence="7">16S rRNA dimethyladenosine transferase</fullName>
    </alternativeName>
    <alternativeName>
        <fullName evidence="7">16S rRNA dimethylase</fullName>
    </alternativeName>
    <alternativeName>
        <fullName evidence="7">S-adenosylmethionine-6-N', N'-adenosyl(rRNA) dimethyltransferase</fullName>
    </alternativeName>
</protein>
<reference evidence="10" key="1">
    <citation type="submission" date="2024-06" db="EMBL/GenBank/DDBJ databases">
        <authorList>
            <person name="Fan A."/>
            <person name="Zhang F.Y."/>
            <person name="Zhang L."/>
        </authorList>
    </citation>
    <scope>NUCLEOTIDE SEQUENCE</scope>
    <source>
        <strain evidence="10">Y61</strain>
    </source>
</reference>
<keyword evidence="2 7" id="KW-0698">rRNA processing</keyword>
<comment type="function">
    <text evidence="7">Specifically dimethylates two adjacent adenosines (A1518 and A1519) in the loop of a conserved hairpin near the 3'-end of 16S rRNA in the 30S particle. May play a critical role in biogenesis of 30S subunits.</text>
</comment>
<dbReference type="PROSITE" id="PS01131">
    <property type="entry name" value="RRNA_A_DIMETH"/>
    <property type="match status" value="1"/>
</dbReference>
<evidence type="ECO:0000256" key="7">
    <source>
        <dbReference type="HAMAP-Rule" id="MF_00607"/>
    </source>
</evidence>
<feature type="binding site" evidence="7 8">
    <location>
        <position position="56"/>
    </location>
    <ligand>
        <name>S-adenosyl-L-methionine</name>
        <dbReference type="ChEBI" id="CHEBI:59789"/>
    </ligand>
</feature>
<dbReference type="GO" id="GO:0003723">
    <property type="term" value="F:RNA binding"/>
    <property type="evidence" value="ECO:0007669"/>
    <property type="project" value="UniProtKB-UniRule"/>
</dbReference>
<evidence type="ECO:0000256" key="1">
    <source>
        <dbReference type="ARBA" id="ARBA00022490"/>
    </source>
</evidence>
<dbReference type="RefSeq" id="WP_129929954.1">
    <property type="nucleotide sequence ID" value="NZ_CP159510.1"/>
</dbReference>
<dbReference type="PANTHER" id="PTHR11727">
    <property type="entry name" value="DIMETHYLADENOSINE TRANSFERASE"/>
    <property type="match status" value="1"/>
</dbReference>
<evidence type="ECO:0000313" key="10">
    <source>
        <dbReference type="EMBL" id="XCJ17597.1"/>
    </source>
</evidence>
<evidence type="ECO:0000256" key="5">
    <source>
        <dbReference type="ARBA" id="ARBA00022691"/>
    </source>
</evidence>
<dbReference type="GO" id="GO:0005829">
    <property type="term" value="C:cytosol"/>
    <property type="evidence" value="ECO:0007669"/>
    <property type="project" value="TreeGrafter"/>
</dbReference>
<dbReference type="InterPro" id="IPR011530">
    <property type="entry name" value="rRNA_adenine_dimethylase"/>
</dbReference>
<feature type="domain" description="Ribosomal RNA adenine methylase transferase N-terminal" evidence="9">
    <location>
        <begin position="36"/>
        <end position="212"/>
    </location>
</feature>
<keyword evidence="3 7" id="KW-0489">Methyltransferase</keyword>
<dbReference type="InterPro" id="IPR029063">
    <property type="entry name" value="SAM-dependent_MTases_sf"/>
</dbReference>
<dbReference type="FunFam" id="3.40.50.150:FF:000023">
    <property type="entry name" value="Ribosomal RNA small subunit methyltransferase A"/>
    <property type="match status" value="1"/>
</dbReference>
<accession>A0AAU8IH92</accession>
<feature type="binding site" evidence="7 8">
    <location>
        <position position="77"/>
    </location>
    <ligand>
        <name>S-adenosyl-L-methionine</name>
        <dbReference type="ChEBI" id="CHEBI:59789"/>
    </ligand>
</feature>
<feature type="binding site" evidence="7 8">
    <location>
        <position position="127"/>
    </location>
    <ligand>
        <name>S-adenosyl-L-methionine</name>
        <dbReference type="ChEBI" id="CHEBI:59789"/>
    </ligand>
</feature>
<evidence type="ECO:0000256" key="2">
    <source>
        <dbReference type="ARBA" id="ARBA00022552"/>
    </source>
</evidence>
<dbReference type="PANTHER" id="PTHR11727:SF7">
    <property type="entry name" value="DIMETHYLADENOSINE TRANSFERASE-RELATED"/>
    <property type="match status" value="1"/>
</dbReference>
<evidence type="ECO:0000256" key="6">
    <source>
        <dbReference type="ARBA" id="ARBA00022884"/>
    </source>
</evidence>
<evidence type="ECO:0000256" key="3">
    <source>
        <dbReference type="ARBA" id="ARBA00022603"/>
    </source>
</evidence>
<evidence type="ECO:0000256" key="8">
    <source>
        <dbReference type="PROSITE-ProRule" id="PRU01026"/>
    </source>
</evidence>
<proteinExistence type="inferred from homology"/>
<evidence type="ECO:0000259" key="9">
    <source>
        <dbReference type="SMART" id="SM00650"/>
    </source>
</evidence>
<feature type="binding site" evidence="7 8">
    <location>
        <position position="102"/>
    </location>
    <ligand>
        <name>S-adenosyl-L-methionine</name>
        <dbReference type="ChEBI" id="CHEBI:59789"/>
    </ligand>
</feature>
<dbReference type="InterPro" id="IPR020598">
    <property type="entry name" value="rRNA_Ade_methylase_Trfase_N"/>
</dbReference>
<comment type="catalytic activity">
    <reaction evidence="7">
        <text>adenosine(1518)/adenosine(1519) in 16S rRNA + 4 S-adenosyl-L-methionine = N(6)-dimethyladenosine(1518)/N(6)-dimethyladenosine(1519) in 16S rRNA + 4 S-adenosyl-L-homocysteine + 4 H(+)</text>
        <dbReference type="Rhea" id="RHEA:19609"/>
        <dbReference type="Rhea" id="RHEA-COMP:10232"/>
        <dbReference type="Rhea" id="RHEA-COMP:10233"/>
        <dbReference type="ChEBI" id="CHEBI:15378"/>
        <dbReference type="ChEBI" id="CHEBI:57856"/>
        <dbReference type="ChEBI" id="CHEBI:59789"/>
        <dbReference type="ChEBI" id="CHEBI:74411"/>
        <dbReference type="ChEBI" id="CHEBI:74493"/>
        <dbReference type="EC" id="2.1.1.182"/>
    </reaction>
</comment>
<dbReference type="EC" id="2.1.1.182" evidence="7"/>
<dbReference type="PROSITE" id="PS51689">
    <property type="entry name" value="SAM_RNA_A_N6_MT"/>
    <property type="match status" value="1"/>
</dbReference>
<feature type="binding site" evidence="7 8">
    <location>
        <position position="31"/>
    </location>
    <ligand>
        <name>S-adenosyl-L-methionine</name>
        <dbReference type="ChEBI" id="CHEBI:59789"/>
    </ligand>
</feature>
<dbReference type="GO" id="GO:0052908">
    <property type="term" value="F:16S rRNA (adenine(1518)-N(6)/adenine(1519)-N(6))-dimethyltransferase activity"/>
    <property type="evidence" value="ECO:0007669"/>
    <property type="project" value="UniProtKB-EC"/>
</dbReference>
<dbReference type="Gene3D" id="1.10.8.100">
    <property type="entry name" value="Ribosomal RNA adenine dimethylase-like, domain 2"/>
    <property type="match status" value="1"/>
</dbReference>
<name>A0AAU8IH92_9BACL</name>
<dbReference type="Gene3D" id="3.40.50.150">
    <property type="entry name" value="Vaccinia Virus protein VP39"/>
    <property type="match status" value="1"/>
</dbReference>
<keyword evidence="5 7" id="KW-0949">S-adenosyl-L-methionine</keyword>
<dbReference type="Pfam" id="PF00398">
    <property type="entry name" value="RrnaAD"/>
    <property type="match status" value="1"/>
</dbReference>
<dbReference type="AlphaFoldDB" id="A0AAU8IH92"/>
<dbReference type="SMART" id="SM00650">
    <property type="entry name" value="rADc"/>
    <property type="match status" value="1"/>
</dbReference>
<comment type="similarity">
    <text evidence="7">Belongs to the class I-like SAM-binding methyltransferase superfamily. rRNA adenine N(6)-methyltransferase family. RsmA subfamily.</text>
</comment>
<dbReference type="EMBL" id="CP159510">
    <property type="protein sequence ID" value="XCJ17597.1"/>
    <property type="molecule type" value="Genomic_DNA"/>
</dbReference>
<comment type="subcellular location">
    <subcellularLocation>
        <location evidence="7">Cytoplasm</location>
    </subcellularLocation>
</comment>
<dbReference type="SUPFAM" id="SSF53335">
    <property type="entry name" value="S-adenosyl-L-methionine-dependent methyltransferases"/>
    <property type="match status" value="1"/>
</dbReference>
<dbReference type="HAMAP" id="MF_00607">
    <property type="entry name" value="16SrRNA_methyltr_A"/>
    <property type="match status" value="1"/>
</dbReference>
<dbReference type="InterPro" id="IPR001737">
    <property type="entry name" value="KsgA/Erm"/>
</dbReference>
<keyword evidence="4 7" id="KW-0808">Transferase</keyword>
<keyword evidence="1 7" id="KW-0963">Cytoplasm</keyword>
<evidence type="ECO:0000256" key="4">
    <source>
        <dbReference type="ARBA" id="ARBA00022679"/>
    </source>
</evidence>
<dbReference type="InterPro" id="IPR020596">
    <property type="entry name" value="rRNA_Ade_Mease_Trfase_CS"/>
</dbReference>
<feature type="binding site" evidence="7 8">
    <location>
        <position position="29"/>
    </location>
    <ligand>
        <name>S-adenosyl-L-methionine</name>
        <dbReference type="ChEBI" id="CHEBI:59789"/>
    </ligand>
</feature>
<dbReference type="CDD" id="cd02440">
    <property type="entry name" value="AdoMet_MTases"/>
    <property type="match status" value="1"/>
</dbReference>
<sequence>MDKYISSPKRTADLIRRHHLTLKKSLGQNFLVDENILRKIVACAQLSKDDLVLEIGPGAGALTQLLADAAKKVIAVEIDRRLEAILSETLQNHNNVSIRYGDVLKMDLRQLLAGVCPPGSSVTVVANLPYYVTTPILMKLLSDDLPVKRIVVMIQKEVAGRLEADPGAKSYGSLSIAVQYKADPKVVMTVPKTVFVPQPNVDSAVIRLDIRPKKKVAVTDETFFFKVVRASFAQRRKTLINNLVNNLFSKERKEKLIQTLADAGIDPGRRGESLSIEEFARLSDALRKHMT</sequence>
<dbReference type="NCBIfam" id="TIGR00755">
    <property type="entry name" value="ksgA"/>
    <property type="match status" value="1"/>
</dbReference>
<organism evidence="10">
    <name type="scientific">Sporolactobacillus sp. Y61</name>
    <dbReference type="NCBI Taxonomy" id="3160863"/>
    <lineage>
        <taxon>Bacteria</taxon>
        <taxon>Bacillati</taxon>
        <taxon>Bacillota</taxon>
        <taxon>Bacilli</taxon>
        <taxon>Bacillales</taxon>
        <taxon>Sporolactobacillaceae</taxon>
        <taxon>Sporolactobacillus</taxon>
    </lineage>
</organism>